<sequence length="45" mass="5375">MLIKPSYLDARLLWLKGIRDKRRQQVDHKSDTTTVPRMLDLGYVF</sequence>
<reference evidence="2" key="1">
    <citation type="submission" date="2017-04" db="EMBL/GenBank/DDBJ databases">
        <title>Genome evolution of the luminous symbionts of deep sea anglerfish.</title>
        <authorList>
            <person name="Hendry T.A."/>
        </authorList>
    </citation>
    <scope>NUCLEOTIDE SEQUENCE [LARGE SCALE GENOMIC DNA]</scope>
</reference>
<comment type="caution">
    <text evidence="1">The sequence shown here is derived from an EMBL/GenBank/DDBJ whole genome shotgun (WGS) entry which is preliminary data.</text>
</comment>
<proteinExistence type="predicted"/>
<dbReference type="AlphaFoldDB" id="A0A2A5T490"/>
<gene>
    <name evidence="1" type="ORF">BTN49_1544</name>
</gene>
<evidence type="ECO:0000313" key="1">
    <source>
        <dbReference type="EMBL" id="PCS22985.1"/>
    </source>
</evidence>
<dbReference type="Proteomes" id="UP000219020">
    <property type="component" value="Unassembled WGS sequence"/>
</dbReference>
<organism evidence="1 2">
    <name type="scientific">Candidatus Enterovibrio escicola</name>
    <dbReference type="NCBI Taxonomy" id="1927127"/>
    <lineage>
        <taxon>Bacteria</taxon>
        <taxon>Pseudomonadati</taxon>
        <taxon>Pseudomonadota</taxon>
        <taxon>Gammaproteobacteria</taxon>
        <taxon>Vibrionales</taxon>
        <taxon>Vibrionaceae</taxon>
        <taxon>Enterovibrio</taxon>
    </lineage>
</organism>
<dbReference type="EMBL" id="NBYY01000013">
    <property type="protein sequence ID" value="PCS22985.1"/>
    <property type="molecule type" value="Genomic_DNA"/>
</dbReference>
<name>A0A2A5T490_9GAMM</name>
<protein>
    <submittedName>
        <fullName evidence="1">Uncharacterized protein</fullName>
    </submittedName>
</protein>
<accession>A0A2A5T490</accession>
<evidence type="ECO:0000313" key="2">
    <source>
        <dbReference type="Proteomes" id="UP000219020"/>
    </source>
</evidence>
<keyword evidence="2" id="KW-1185">Reference proteome</keyword>